<dbReference type="EMBL" id="CAFBPY010000108">
    <property type="protein sequence ID" value="CAB5038434.1"/>
    <property type="molecule type" value="Genomic_DNA"/>
</dbReference>
<evidence type="ECO:0000313" key="7">
    <source>
        <dbReference type="EMBL" id="CAB4875564.1"/>
    </source>
</evidence>
<organism evidence="5">
    <name type="scientific">freshwater metagenome</name>
    <dbReference type="NCBI Taxonomy" id="449393"/>
    <lineage>
        <taxon>unclassified sequences</taxon>
        <taxon>metagenomes</taxon>
        <taxon>ecological metagenomes</taxon>
    </lineage>
</organism>
<dbReference type="InterPro" id="IPR011060">
    <property type="entry name" value="RibuloseP-bd_barrel"/>
</dbReference>
<dbReference type="EMBL" id="CAEZXH010000125">
    <property type="protein sequence ID" value="CAB4695111.1"/>
    <property type="molecule type" value="Genomic_DNA"/>
</dbReference>
<evidence type="ECO:0000313" key="6">
    <source>
        <dbReference type="EMBL" id="CAB4781148.1"/>
    </source>
</evidence>
<dbReference type="CDD" id="cd04726">
    <property type="entry name" value="KGPDC_HPS"/>
    <property type="match status" value="1"/>
</dbReference>
<dbReference type="InterPro" id="IPR041710">
    <property type="entry name" value="HPS/KGPDC"/>
</dbReference>
<sequence>MGVNLFYGATTLRSGSRGTINSMKPIVQVSLDLTDINEALEMAHIAMRAGVDWLEAGTPFIIAEGMHGVRALRAEFPKTPIVADLKTMDGGYLEAQMMAQAGATHVVVMARAHPETIKCVVQAGKDFGIKVMGDNLGCPDMVQGAIELAELGCDMVIHHIGFDERRGIAATGVRAPNPMDQLREVVDAVNVPVQAVGGLTLEQAIACPSYGAPLVVIGAPLAIDADSFSRGAGNVEEVLRKICEKVHAYGDVPVKGESK</sequence>
<dbReference type="Pfam" id="PF00215">
    <property type="entry name" value="OMPdecase"/>
    <property type="match status" value="1"/>
</dbReference>
<gene>
    <name evidence="4" type="ORF">UFOPK1811_01358</name>
    <name evidence="5" type="ORF">UFOPK2360_01345</name>
    <name evidence="6" type="ORF">UFOPK2922_01050</name>
    <name evidence="7" type="ORF">UFOPK3306_01184</name>
    <name evidence="8" type="ORF">UFOPK4209_00739</name>
</gene>
<dbReference type="EMBL" id="CAEZUJ010000103">
    <property type="protein sequence ID" value="CAB4610044.1"/>
    <property type="molecule type" value="Genomic_DNA"/>
</dbReference>
<accession>A0A6J6P6Q6</accession>
<dbReference type="EMBL" id="CAEZZS010000051">
    <property type="protein sequence ID" value="CAB4781148.1"/>
    <property type="molecule type" value="Genomic_DNA"/>
</dbReference>
<protein>
    <submittedName>
        <fullName evidence="5">Unannotated protein</fullName>
    </submittedName>
</protein>
<evidence type="ECO:0000313" key="4">
    <source>
        <dbReference type="EMBL" id="CAB4610044.1"/>
    </source>
</evidence>
<dbReference type="GO" id="GO:0004590">
    <property type="term" value="F:orotidine-5'-phosphate decarboxylase activity"/>
    <property type="evidence" value="ECO:0007669"/>
    <property type="project" value="InterPro"/>
</dbReference>
<evidence type="ECO:0000256" key="2">
    <source>
        <dbReference type="ARBA" id="ARBA00023277"/>
    </source>
</evidence>
<evidence type="ECO:0000256" key="1">
    <source>
        <dbReference type="ARBA" id="ARBA00023239"/>
    </source>
</evidence>
<dbReference type="PANTHER" id="PTHR35039">
    <property type="entry name" value="3-KETO-L-GULONATE-6-PHOSPHATE DECARBOXYLASE SGBH-RELATED"/>
    <property type="match status" value="1"/>
</dbReference>
<evidence type="ECO:0000313" key="8">
    <source>
        <dbReference type="EMBL" id="CAB5038434.1"/>
    </source>
</evidence>
<dbReference type="GO" id="GO:0006207">
    <property type="term" value="P:'de novo' pyrimidine nucleobase biosynthetic process"/>
    <property type="evidence" value="ECO:0007669"/>
    <property type="project" value="InterPro"/>
</dbReference>
<dbReference type="InterPro" id="IPR013785">
    <property type="entry name" value="Aldolase_TIM"/>
</dbReference>
<dbReference type="EMBL" id="CAFBLI010000116">
    <property type="protein sequence ID" value="CAB4875564.1"/>
    <property type="molecule type" value="Genomic_DNA"/>
</dbReference>
<keyword evidence="1" id="KW-0456">Lyase</keyword>
<reference evidence="5" key="1">
    <citation type="submission" date="2020-05" db="EMBL/GenBank/DDBJ databases">
        <authorList>
            <person name="Chiriac C."/>
            <person name="Salcher M."/>
            <person name="Ghai R."/>
            <person name="Kavagutti S V."/>
        </authorList>
    </citation>
    <scope>NUCLEOTIDE SEQUENCE</scope>
</reference>
<dbReference type="AlphaFoldDB" id="A0A6J6P6Q6"/>
<dbReference type="PANTHER" id="PTHR35039:SF3">
    <property type="entry name" value="3-KETO-L-GULONATE-6-PHOSPHATE DECARBOXYLASE SGBH-RELATED"/>
    <property type="match status" value="1"/>
</dbReference>
<dbReference type="SMART" id="SM00934">
    <property type="entry name" value="OMPdecase"/>
    <property type="match status" value="1"/>
</dbReference>
<keyword evidence="2" id="KW-0119">Carbohydrate metabolism</keyword>
<dbReference type="GO" id="GO:0033982">
    <property type="term" value="F:3-dehydro-L-gulonate-6-phosphate decarboxylase activity"/>
    <property type="evidence" value="ECO:0007669"/>
    <property type="project" value="TreeGrafter"/>
</dbReference>
<dbReference type="GO" id="GO:0019854">
    <property type="term" value="P:L-ascorbic acid catabolic process"/>
    <property type="evidence" value="ECO:0007669"/>
    <property type="project" value="TreeGrafter"/>
</dbReference>
<name>A0A6J6P6Q6_9ZZZZ</name>
<evidence type="ECO:0000313" key="5">
    <source>
        <dbReference type="EMBL" id="CAB4695111.1"/>
    </source>
</evidence>
<proteinExistence type="predicted"/>
<dbReference type="Gene3D" id="3.20.20.70">
    <property type="entry name" value="Aldolase class I"/>
    <property type="match status" value="1"/>
</dbReference>
<feature type="domain" description="Orotidine 5'-phosphate decarboxylase" evidence="3">
    <location>
        <begin position="26"/>
        <end position="242"/>
    </location>
</feature>
<evidence type="ECO:0000259" key="3">
    <source>
        <dbReference type="SMART" id="SM00934"/>
    </source>
</evidence>
<dbReference type="SUPFAM" id="SSF51366">
    <property type="entry name" value="Ribulose-phoshate binding barrel"/>
    <property type="match status" value="1"/>
</dbReference>
<dbReference type="InterPro" id="IPR001754">
    <property type="entry name" value="OMPdeCOase_dom"/>
</dbReference>